<feature type="transmembrane region" description="Helical" evidence="1">
    <location>
        <begin position="12"/>
        <end position="32"/>
    </location>
</feature>
<dbReference type="Proteomes" id="UP000680865">
    <property type="component" value="Unassembled WGS sequence"/>
</dbReference>
<evidence type="ECO:0000256" key="1">
    <source>
        <dbReference type="SAM" id="Phobius"/>
    </source>
</evidence>
<feature type="transmembrane region" description="Helical" evidence="1">
    <location>
        <begin position="158"/>
        <end position="176"/>
    </location>
</feature>
<name>A0A919SMT9_9ACTN</name>
<organism evidence="2 3">
    <name type="scientific">Winogradskya consettensis</name>
    <dbReference type="NCBI Taxonomy" id="113560"/>
    <lineage>
        <taxon>Bacteria</taxon>
        <taxon>Bacillati</taxon>
        <taxon>Actinomycetota</taxon>
        <taxon>Actinomycetes</taxon>
        <taxon>Micromonosporales</taxon>
        <taxon>Micromonosporaceae</taxon>
        <taxon>Winogradskya</taxon>
    </lineage>
</organism>
<sequence length="274" mass="30079">MTQPRAVESPLVRLLADVGVVVAAVTAVLYYFGWVRTRFQARALGFDVSALSLTTTDYVLKSLNVLFLPLILLLAVVLVGYQAHLRWVAPAIERLPERTVLGAARLLGLAWVPLAVVALILLATPVAGYAMPVTLTASVLLARYGRSVRQARSDTDPWPMPTRVIAVILLALAVFWCTERVARTTGEAFGRDFAADPGQLPAVVVFSAKDLRLAGPGVTRTVTLDPQAAYQFEYRGLYMLERSGDRYFFITTAPGRVVVLTENDSLRMEFTARR</sequence>
<feature type="transmembrane region" description="Helical" evidence="1">
    <location>
        <begin position="63"/>
        <end position="81"/>
    </location>
</feature>
<evidence type="ECO:0000313" key="3">
    <source>
        <dbReference type="Proteomes" id="UP000680865"/>
    </source>
</evidence>
<feature type="transmembrane region" description="Helical" evidence="1">
    <location>
        <begin position="102"/>
        <end position="123"/>
    </location>
</feature>
<comment type="caution">
    <text evidence="2">The sequence shown here is derived from an EMBL/GenBank/DDBJ whole genome shotgun (WGS) entry which is preliminary data.</text>
</comment>
<reference evidence="2" key="1">
    <citation type="submission" date="2021-03" db="EMBL/GenBank/DDBJ databases">
        <title>Whole genome shotgun sequence of Actinoplanes consettensis NBRC 14913.</title>
        <authorList>
            <person name="Komaki H."/>
            <person name="Tamura T."/>
        </authorList>
    </citation>
    <scope>NUCLEOTIDE SEQUENCE</scope>
    <source>
        <strain evidence="2">NBRC 14913</strain>
    </source>
</reference>
<dbReference type="AlphaFoldDB" id="A0A919SMT9"/>
<keyword evidence="1" id="KW-1133">Transmembrane helix</keyword>
<protein>
    <submittedName>
        <fullName evidence="2">Uncharacterized protein</fullName>
    </submittedName>
</protein>
<keyword evidence="3" id="KW-1185">Reference proteome</keyword>
<accession>A0A919SMT9</accession>
<dbReference type="RefSeq" id="WP_212998359.1">
    <property type="nucleotide sequence ID" value="NZ_BAAATW010000012.1"/>
</dbReference>
<evidence type="ECO:0000313" key="2">
    <source>
        <dbReference type="EMBL" id="GIM73563.1"/>
    </source>
</evidence>
<proteinExistence type="predicted"/>
<dbReference type="EMBL" id="BOQP01000017">
    <property type="protein sequence ID" value="GIM73563.1"/>
    <property type="molecule type" value="Genomic_DNA"/>
</dbReference>
<keyword evidence="1" id="KW-0472">Membrane</keyword>
<gene>
    <name evidence="2" type="ORF">Aco04nite_35900</name>
</gene>
<keyword evidence="1" id="KW-0812">Transmembrane</keyword>